<evidence type="ECO:0000256" key="1">
    <source>
        <dbReference type="ARBA" id="ARBA00004651"/>
    </source>
</evidence>
<dbReference type="GO" id="GO:0055085">
    <property type="term" value="P:transmembrane transport"/>
    <property type="evidence" value="ECO:0007669"/>
    <property type="project" value="InterPro"/>
</dbReference>
<evidence type="ECO:0000256" key="6">
    <source>
        <dbReference type="ARBA" id="ARBA00023136"/>
    </source>
</evidence>
<dbReference type="InterPro" id="IPR000515">
    <property type="entry name" value="MetI-like"/>
</dbReference>
<proteinExistence type="inferred from homology"/>
<dbReference type="InterPro" id="IPR050809">
    <property type="entry name" value="UgpAE/MalFG_permease"/>
</dbReference>
<comment type="subcellular location">
    <subcellularLocation>
        <location evidence="1 7">Cell membrane</location>
        <topology evidence="1 7">Multi-pass membrane protein</topology>
    </subcellularLocation>
</comment>
<name>E0XXS5_9DELT</name>
<dbReference type="InterPro" id="IPR035906">
    <property type="entry name" value="MetI-like_sf"/>
</dbReference>
<dbReference type="Gene3D" id="1.10.3720.10">
    <property type="entry name" value="MetI-like"/>
    <property type="match status" value="1"/>
</dbReference>
<keyword evidence="6 7" id="KW-0472">Membrane</keyword>
<dbReference type="PROSITE" id="PS50928">
    <property type="entry name" value="ABC_TM1"/>
    <property type="match status" value="1"/>
</dbReference>
<feature type="transmembrane region" description="Helical" evidence="7">
    <location>
        <begin position="389"/>
        <end position="411"/>
    </location>
</feature>
<feature type="transmembrane region" description="Helical" evidence="7">
    <location>
        <begin position="12"/>
        <end position="39"/>
    </location>
</feature>
<dbReference type="SUPFAM" id="SSF161098">
    <property type="entry name" value="MetI-like"/>
    <property type="match status" value="1"/>
</dbReference>
<keyword evidence="5 7" id="KW-1133">Transmembrane helix</keyword>
<dbReference type="GO" id="GO:0005886">
    <property type="term" value="C:plasma membrane"/>
    <property type="evidence" value="ECO:0007669"/>
    <property type="project" value="UniProtKB-SubCell"/>
</dbReference>
<keyword evidence="9" id="KW-0762">Sugar transport</keyword>
<dbReference type="EMBL" id="GU474913">
    <property type="protein sequence ID" value="ADI19216.1"/>
    <property type="molecule type" value="Genomic_DNA"/>
</dbReference>
<dbReference type="PANTHER" id="PTHR43227">
    <property type="entry name" value="BLL4140 PROTEIN"/>
    <property type="match status" value="1"/>
</dbReference>
<comment type="similarity">
    <text evidence="7">Belongs to the binding-protein-dependent transport system permease family.</text>
</comment>
<evidence type="ECO:0000256" key="5">
    <source>
        <dbReference type="ARBA" id="ARBA00022989"/>
    </source>
</evidence>
<organism evidence="9">
    <name type="scientific">uncultured delta proteobacterium HF0130_20J24</name>
    <dbReference type="NCBI Taxonomy" id="710829"/>
    <lineage>
        <taxon>Bacteria</taxon>
        <taxon>Deltaproteobacteria</taxon>
        <taxon>environmental samples</taxon>
    </lineage>
</organism>
<evidence type="ECO:0000256" key="3">
    <source>
        <dbReference type="ARBA" id="ARBA00022475"/>
    </source>
</evidence>
<accession>E0XXS5</accession>
<evidence type="ECO:0000256" key="7">
    <source>
        <dbReference type="RuleBase" id="RU363032"/>
    </source>
</evidence>
<protein>
    <submittedName>
        <fullName evidence="9">ABC-type sugar transport systems, permease components</fullName>
    </submittedName>
</protein>
<feature type="transmembrane region" description="Helical" evidence="7">
    <location>
        <begin position="332"/>
        <end position="354"/>
    </location>
</feature>
<dbReference type="AlphaFoldDB" id="E0XXS5"/>
<evidence type="ECO:0000256" key="2">
    <source>
        <dbReference type="ARBA" id="ARBA00022448"/>
    </source>
</evidence>
<evidence type="ECO:0000256" key="4">
    <source>
        <dbReference type="ARBA" id="ARBA00022692"/>
    </source>
</evidence>
<sequence length="423" mass="48270">MYHSPLARSEARLAYAFLLPPLAVVLSIVLVPVMANFWISFKAVELSDLRPPKPIVKLQISQWPKNHEELLVFHYKLRNSSKKTPLNNIFIRHQLPDGMLVHVTDKRCTFSVNEIRCIFDNWPGQYRGKIQQKFIINQEFTTSKKNFKKSIIQVSADTDNILTNFKFTLKNYIKIFTNPEFFFVLKTTFLYTLLGTLGSLFLGLFAAQLLNQHFAGRGFLRGLFLFPYVAPVIAVAFTWVLLLDPFSGTLNNMLVKIGFLSEPLNLFGQRSVMINFLGFEMKFPLALSTVIAFESWRYFPLAFLFILARLQSIPNELYEAAKIDGASPMQQFRFITFPQISAVLSVMFLLRFIWTFNKFDDIFLLTGGNAGTRTLTVDVYEQGFALADLGAGSAVAVVIFALLSLFMILYFRFIPQGEEESNG</sequence>
<feature type="transmembrane region" description="Helical" evidence="7">
    <location>
        <begin position="222"/>
        <end position="242"/>
    </location>
</feature>
<keyword evidence="2 7" id="KW-0813">Transport</keyword>
<dbReference type="Pfam" id="PF00528">
    <property type="entry name" value="BPD_transp_1"/>
    <property type="match status" value="1"/>
</dbReference>
<dbReference type="CDD" id="cd06261">
    <property type="entry name" value="TM_PBP2"/>
    <property type="match status" value="1"/>
</dbReference>
<feature type="transmembrane region" description="Helical" evidence="7">
    <location>
        <begin position="285"/>
        <end position="308"/>
    </location>
</feature>
<dbReference type="PANTHER" id="PTHR43227:SF8">
    <property type="entry name" value="DIACETYLCHITOBIOSE UPTAKE SYSTEM PERMEASE PROTEIN DASB"/>
    <property type="match status" value="1"/>
</dbReference>
<evidence type="ECO:0000259" key="8">
    <source>
        <dbReference type="PROSITE" id="PS50928"/>
    </source>
</evidence>
<keyword evidence="3" id="KW-1003">Cell membrane</keyword>
<feature type="domain" description="ABC transmembrane type-1" evidence="8">
    <location>
        <begin position="185"/>
        <end position="410"/>
    </location>
</feature>
<keyword evidence="4 7" id="KW-0812">Transmembrane</keyword>
<feature type="transmembrane region" description="Helical" evidence="7">
    <location>
        <begin position="189"/>
        <end position="210"/>
    </location>
</feature>
<reference evidence="9" key="1">
    <citation type="journal article" date="2011" name="Environ. Microbiol.">
        <title>Time-series analyses of Monterey Bay coastal microbial picoplankton using a 'genome proxy' microarray.</title>
        <authorList>
            <person name="Rich V.I."/>
            <person name="Pham V.D."/>
            <person name="Eppley J."/>
            <person name="Shi Y."/>
            <person name="DeLong E.F."/>
        </authorList>
    </citation>
    <scope>NUCLEOTIDE SEQUENCE</scope>
</reference>
<evidence type="ECO:0000313" key="9">
    <source>
        <dbReference type="EMBL" id="ADI19216.1"/>
    </source>
</evidence>